<sequence>ARCCCPAVRRRRHPPHRPGGGAGRPRRRGGRRGAAGAAARLAPALVLLARGRPAAGRPLPAGDAGPARARLDLRARQRLRQGAAGDRPAAAARRAGAAPGRPGRPRLGRLDRLPGLPARARAVPRLPGAGHPAAVPAAERRQGAAGLAAGLPGAAQHPAARRGAAPLDPVGRGRRRPGRQRPAGRRGAHLRRGDAGPGPGPGDRPALPHLPAVGELADRPLRGRAADRADPARQRRAGPHLQPGTAGRLAVARRRHDRRAARRRRPLRPGGGARGGRGAGAHAVRL</sequence>
<evidence type="ECO:0000256" key="1">
    <source>
        <dbReference type="SAM" id="MobiDB-lite"/>
    </source>
</evidence>
<feature type="region of interest" description="Disordered" evidence="1">
    <location>
        <begin position="1"/>
        <end position="37"/>
    </location>
</feature>
<feature type="non-terminal residue" evidence="2">
    <location>
        <position position="286"/>
    </location>
</feature>
<protein>
    <submittedName>
        <fullName evidence="2">Uncharacterized protein</fullName>
    </submittedName>
</protein>
<reference evidence="2" key="1">
    <citation type="submission" date="2020-02" db="EMBL/GenBank/DDBJ databases">
        <authorList>
            <person name="Meier V. D."/>
        </authorList>
    </citation>
    <scope>NUCLEOTIDE SEQUENCE</scope>
    <source>
        <strain evidence="2">AVDCRST_MAG35</strain>
    </source>
</reference>
<proteinExistence type="predicted"/>
<feature type="compositionally biased region" description="Low complexity" evidence="1">
    <location>
        <begin position="113"/>
        <end position="166"/>
    </location>
</feature>
<gene>
    <name evidence="2" type="ORF">AVDCRST_MAG35-1041</name>
</gene>
<feature type="non-terminal residue" evidence="2">
    <location>
        <position position="1"/>
    </location>
</feature>
<name>A0A6J4P3U1_9ACTN</name>
<dbReference type="AlphaFoldDB" id="A0A6J4P3U1"/>
<accession>A0A6J4P3U1</accession>
<feature type="compositionally biased region" description="Basic and acidic residues" evidence="1">
    <location>
        <begin position="216"/>
        <end position="233"/>
    </location>
</feature>
<evidence type="ECO:0000313" key="2">
    <source>
        <dbReference type="EMBL" id="CAA9403654.1"/>
    </source>
</evidence>
<organism evidence="2">
    <name type="scientific">uncultured Quadrisphaera sp</name>
    <dbReference type="NCBI Taxonomy" id="904978"/>
    <lineage>
        <taxon>Bacteria</taxon>
        <taxon>Bacillati</taxon>
        <taxon>Actinomycetota</taxon>
        <taxon>Actinomycetes</taxon>
        <taxon>Kineosporiales</taxon>
        <taxon>Kineosporiaceae</taxon>
        <taxon>Quadrisphaera</taxon>
        <taxon>environmental samples</taxon>
    </lineage>
</organism>
<feature type="compositionally biased region" description="Gly residues" evidence="1">
    <location>
        <begin position="269"/>
        <end position="279"/>
    </location>
</feature>
<dbReference type="EMBL" id="CADCUY010000212">
    <property type="protein sequence ID" value="CAA9403654.1"/>
    <property type="molecule type" value="Genomic_DNA"/>
</dbReference>
<feature type="compositionally biased region" description="Basic residues" evidence="1">
    <location>
        <begin position="251"/>
        <end position="267"/>
    </location>
</feature>
<feature type="region of interest" description="Disordered" evidence="1">
    <location>
        <begin position="79"/>
        <end position="286"/>
    </location>
</feature>
<feature type="compositionally biased region" description="Basic residues" evidence="1">
    <location>
        <begin position="172"/>
        <end position="190"/>
    </location>
</feature>
<feature type="compositionally biased region" description="Low complexity" evidence="1">
    <location>
        <begin position="80"/>
        <end position="101"/>
    </location>
</feature>